<sequence length="78" mass="9086">MAEKKKRLPDDVVEYTLFPPIPGNLKEYEIMKFLEEFADTYMTFLSSLLIDYIWQNEPFILKPVTEVGSVNDHSQSKG</sequence>
<reference evidence="1" key="1">
    <citation type="journal article" date="2021" name="Genome Biol. Evol.">
        <title>A High-Quality Reference Genome for a Parasitic Bivalve with Doubly Uniparental Inheritance (Bivalvia: Unionida).</title>
        <authorList>
            <person name="Smith C.H."/>
        </authorList>
    </citation>
    <scope>NUCLEOTIDE SEQUENCE</scope>
    <source>
        <strain evidence="1">CHS0354</strain>
    </source>
</reference>
<dbReference type="AlphaFoldDB" id="A0AAE0TI84"/>
<evidence type="ECO:0000313" key="2">
    <source>
        <dbReference type="Proteomes" id="UP001195483"/>
    </source>
</evidence>
<evidence type="ECO:0000313" key="1">
    <source>
        <dbReference type="EMBL" id="KAK3610706.1"/>
    </source>
</evidence>
<accession>A0AAE0TI84</accession>
<proteinExistence type="predicted"/>
<dbReference type="Pfam" id="PF07093">
    <property type="entry name" value="SGT1"/>
    <property type="match status" value="1"/>
</dbReference>
<dbReference type="EMBL" id="JAEAOA010001692">
    <property type="protein sequence ID" value="KAK3610706.1"/>
    <property type="molecule type" value="Genomic_DNA"/>
</dbReference>
<protein>
    <submittedName>
        <fullName evidence="1">Uncharacterized protein</fullName>
    </submittedName>
</protein>
<organism evidence="1 2">
    <name type="scientific">Potamilus streckersoni</name>
    <dbReference type="NCBI Taxonomy" id="2493646"/>
    <lineage>
        <taxon>Eukaryota</taxon>
        <taxon>Metazoa</taxon>
        <taxon>Spiralia</taxon>
        <taxon>Lophotrochozoa</taxon>
        <taxon>Mollusca</taxon>
        <taxon>Bivalvia</taxon>
        <taxon>Autobranchia</taxon>
        <taxon>Heteroconchia</taxon>
        <taxon>Palaeoheterodonta</taxon>
        <taxon>Unionida</taxon>
        <taxon>Unionoidea</taxon>
        <taxon>Unionidae</taxon>
        <taxon>Ambleminae</taxon>
        <taxon>Lampsilini</taxon>
        <taxon>Potamilus</taxon>
    </lineage>
</organism>
<keyword evidence="2" id="KW-1185">Reference proteome</keyword>
<gene>
    <name evidence="1" type="ORF">CHS0354_028096</name>
</gene>
<name>A0AAE0TI84_9BIVA</name>
<comment type="caution">
    <text evidence="1">The sequence shown here is derived from an EMBL/GenBank/DDBJ whole genome shotgun (WGS) entry which is preliminary data.</text>
</comment>
<dbReference type="Proteomes" id="UP001195483">
    <property type="component" value="Unassembled WGS sequence"/>
</dbReference>
<reference evidence="1" key="3">
    <citation type="submission" date="2023-05" db="EMBL/GenBank/DDBJ databases">
        <authorList>
            <person name="Smith C.H."/>
        </authorList>
    </citation>
    <scope>NUCLEOTIDE SEQUENCE</scope>
    <source>
        <strain evidence="1">CHS0354</strain>
        <tissue evidence="1">Mantle</tissue>
    </source>
</reference>
<reference evidence="1" key="2">
    <citation type="journal article" date="2021" name="Genome Biol. Evol.">
        <title>Developing a high-quality reference genome for a parasitic bivalve with doubly uniparental inheritance (Bivalvia: Unionida).</title>
        <authorList>
            <person name="Smith C.H."/>
        </authorList>
    </citation>
    <scope>NUCLEOTIDE SEQUENCE</scope>
    <source>
        <strain evidence="1">CHS0354</strain>
        <tissue evidence="1">Mantle</tissue>
    </source>
</reference>
<dbReference type="InterPro" id="IPR010770">
    <property type="entry name" value="Ecd"/>
</dbReference>